<dbReference type="PANTHER" id="PTHR33108">
    <property type="entry name" value="OS01G0745000 PROTEIN"/>
    <property type="match status" value="1"/>
</dbReference>
<keyword evidence="3 7" id="KW-1003">Cell membrane</keyword>
<evidence type="ECO:0000256" key="6">
    <source>
        <dbReference type="ARBA" id="ARBA00023136"/>
    </source>
</evidence>
<accession>A0A8S1ZW33</accession>
<gene>
    <name evidence="10" type="ORF">AARE701A_LOCUS5984</name>
</gene>
<evidence type="ECO:0000256" key="1">
    <source>
        <dbReference type="ARBA" id="ARBA00004651"/>
    </source>
</evidence>
<feature type="transmembrane region" description="Helical" evidence="7">
    <location>
        <begin position="145"/>
        <end position="162"/>
    </location>
</feature>
<evidence type="ECO:0000256" key="7">
    <source>
        <dbReference type="RuleBase" id="RU361233"/>
    </source>
</evidence>
<keyword evidence="6 7" id="KW-0472">Membrane</keyword>
<evidence type="ECO:0000313" key="11">
    <source>
        <dbReference type="Proteomes" id="UP000682877"/>
    </source>
</evidence>
<feature type="region of interest" description="Disordered" evidence="8">
    <location>
        <begin position="1"/>
        <end position="27"/>
    </location>
</feature>
<dbReference type="Pfam" id="PF04535">
    <property type="entry name" value="CASP_dom"/>
    <property type="match status" value="1"/>
</dbReference>
<feature type="transmembrane region" description="Helical" evidence="7">
    <location>
        <begin position="220"/>
        <end position="249"/>
    </location>
</feature>
<dbReference type="PANTHER" id="PTHR33108:SF79">
    <property type="entry name" value="CASP-LIKE PROTEIN (DUF1677)"/>
    <property type="match status" value="1"/>
</dbReference>
<organism evidence="10 11">
    <name type="scientific">Arabidopsis arenosa</name>
    <name type="common">Sand rock-cress</name>
    <name type="synonym">Cardaminopsis arenosa</name>
    <dbReference type="NCBI Taxonomy" id="38785"/>
    <lineage>
        <taxon>Eukaryota</taxon>
        <taxon>Viridiplantae</taxon>
        <taxon>Streptophyta</taxon>
        <taxon>Embryophyta</taxon>
        <taxon>Tracheophyta</taxon>
        <taxon>Spermatophyta</taxon>
        <taxon>Magnoliopsida</taxon>
        <taxon>eudicotyledons</taxon>
        <taxon>Gunneridae</taxon>
        <taxon>Pentapetalae</taxon>
        <taxon>rosids</taxon>
        <taxon>malvids</taxon>
        <taxon>Brassicales</taxon>
        <taxon>Brassicaceae</taxon>
        <taxon>Camelineae</taxon>
        <taxon>Arabidopsis</taxon>
    </lineage>
</organism>
<evidence type="ECO:0000256" key="5">
    <source>
        <dbReference type="ARBA" id="ARBA00022989"/>
    </source>
</evidence>
<dbReference type="GO" id="GO:0005886">
    <property type="term" value="C:plasma membrane"/>
    <property type="evidence" value="ECO:0007669"/>
    <property type="project" value="UniProtKB-SubCell"/>
</dbReference>
<evidence type="ECO:0000313" key="10">
    <source>
        <dbReference type="EMBL" id="CAE5964866.1"/>
    </source>
</evidence>
<dbReference type="InterPro" id="IPR006702">
    <property type="entry name" value="CASP_dom"/>
</dbReference>
<dbReference type="AlphaFoldDB" id="A0A8S1ZW33"/>
<reference evidence="10" key="1">
    <citation type="submission" date="2021-01" db="EMBL/GenBank/DDBJ databases">
        <authorList>
            <person name="Bezrukov I."/>
        </authorList>
    </citation>
    <scope>NUCLEOTIDE SEQUENCE</scope>
</reference>
<dbReference type="InterPro" id="IPR012876">
    <property type="entry name" value="DUF1677_pln"/>
</dbReference>
<dbReference type="Pfam" id="PF07911">
    <property type="entry name" value="DUF1677"/>
    <property type="match status" value="1"/>
</dbReference>
<keyword evidence="11" id="KW-1185">Reference proteome</keyword>
<comment type="subunit">
    <text evidence="7">Homodimer and heterodimers.</text>
</comment>
<dbReference type="Proteomes" id="UP000682877">
    <property type="component" value="Chromosome 2"/>
</dbReference>
<comment type="caution">
    <text evidence="7">Lacks conserved residue(s) required for the propagation of feature annotation.</text>
</comment>
<comment type="similarity">
    <text evidence="2 7">Belongs to the Casparian strip membrane proteins (CASP) family.</text>
</comment>
<evidence type="ECO:0000256" key="4">
    <source>
        <dbReference type="ARBA" id="ARBA00022692"/>
    </source>
</evidence>
<evidence type="ECO:0000256" key="3">
    <source>
        <dbReference type="ARBA" id="ARBA00022475"/>
    </source>
</evidence>
<evidence type="ECO:0000259" key="9">
    <source>
        <dbReference type="Pfam" id="PF04535"/>
    </source>
</evidence>
<dbReference type="EMBL" id="LR999452">
    <property type="protein sequence ID" value="CAE5964866.1"/>
    <property type="molecule type" value="Genomic_DNA"/>
</dbReference>
<evidence type="ECO:0000256" key="8">
    <source>
        <dbReference type="SAM" id="MobiDB-lite"/>
    </source>
</evidence>
<feature type="domain" description="Casparian strip membrane protein" evidence="9">
    <location>
        <begin position="146"/>
        <end position="237"/>
    </location>
</feature>
<keyword evidence="4 7" id="KW-0812">Transmembrane</keyword>
<evidence type="ECO:0000256" key="2">
    <source>
        <dbReference type="ARBA" id="ARBA00007651"/>
    </source>
</evidence>
<feature type="transmembrane region" description="Helical" evidence="7">
    <location>
        <begin position="182"/>
        <end position="200"/>
    </location>
</feature>
<keyword evidence="5 7" id="KW-1133">Transmembrane helix</keyword>
<comment type="subcellular location">
    <subcellularLocation>
        <location evidence="1 7">Cell membrane</location>
        <topology evidence="1 7">Multi-pass membrane protein</topology>
    </subcellularLocation>
</comment>
<protein>
    <recommendedName>
        <fullName evidence="7">CASP-like protein</fullName>
    </recommendedName>
</protein>
<name>A0A8S1ZW33_ARAAE</name>
<proteinExistence type="inferred from homology"/>
<sequence length="252" mass="28187">MAPNGRRKSVSGSLVKPPPPPKLAKESLHRSLSDISLDFHREEEKGLGTIVEVEKAKCECCGMREECTMEYIERVREKFFGKWICGLCSEAVKEERDKRDEEGLEGALKAHMSACLRFNKLGREYPALFQADAMRDMLRRSTRGTVLYSLFQLCLGVYRLLTGSPITPSRFQAWLCFTSDQLFGYLMMSAGSAGSGVTNLNKTGIRHTPLPDFCKTLSSFCNHVALSLLLVFLSFIFLASSSFFTVLVLSTP</sequence>